<dbReference type="PROSITE" id="PS50112">
    <property type="entry name" value="PAS"/>
    <property type="match status" value="1"/>
</dbReference>
<gene>
    <name evidence="9" type="ORF">S01H4_15054</name>
</gene>
<evidence type="ECO:0000256" key="2">
    <source>
        <dbReference type="ARBA" id="ARBA00012438"/>
    </source>
</evidence>
<dbReference type="PROSITE" id="PS50113">
    <property type="entry name" value="PAC"/>
    <property type="match status" value="3"/>
</dbReference>
<evidence type="ECO:0000313" key="9">
    <source>
        <dbReference type="EMBL" id="GAG66466.1"/>
    </source>
</evidence>
<dbReference type="PANTHER" id="PTHR43304">
    <property type="entry name" value="PHYTOCHROME-LIKE PROTEIN CPH1"/>
    <property type="match status" value="1"/>
</dbReference>
<evidence type="ECO:0000256" key="1">
    <source>
        <dbReference type="ARBA" id="ARBA00000085"/>
    </source>
</evidence>
<keyword evidence="6" id="KW-0175">Coiled coil</keyword>
<accession>X1B3C5</accession>
<dbReference type="CDD" id="cd00130">
    <property type="entry name" value="PAS"/>
    <property type="match status" value="3"/>
</dbReference>
<dbReference type="InterPro" id="IPR052162">
    <property type="entry name" value="Sensor_kinase/Photoreceptor"/>
</dbReference>
<name>X1B3C5_9ZZZZ</name>
<dbReference type="NCBIfam" id="TIGR00229">
    <property type="entry name" value="sensory_box"/>
    <property type="match status" value="3"/>
</dbReference>
<dbReference type="InterPro" id="IPR001610">
    <property type="entry name" value="PAC"/>
</dbReference>
<proteinExistence type="predicted"/>
<comment type="caution">
    <text evidence="9">The sequence shown here is derived from an EMBL/GenBank/DDBJ whole genome shotgun (WGS) entry which is preliminary data.</text>
</comment>
<dbReference type="Pfam" id="PF08448">
    <property type="entry name" value="PAS_4"/>
    <property type="match status" value="1"/>
</dbReference>
<dbReference type="InterPro" id="IPR013656">
    <property type="entry name" value="PAS_4"/>
</dbReference>
<dbReference type="SUPFAM" id="SSF55785">
    <property type="entry name" value="PYP-like sensor domain (PAS domain)"/>
    <property type="match status" value="3"/>
</dbReference>
<dbReference type="AlphaFoldDB" id="X1B3C5"/>
<dbReference type="Gene3D" id="3.30.450.20">
    <property type="entry name" value="PAS domain"/>
    <property type="match status" value="3"/>
</dbReference>
<dbReference type="SMART" id="SM00091">
    <property type="entry name" value="PAS"/>
    <property type="match status" value="3"/>
</dbReference>
<evidence type="ECO:0000256" key="3">
    <source>
        <dbReference type="ARBA" id="ARBA00022553"/>
    </source>
</evidence>
<dbReference type="InterPro" id="IPR035965">
    <property type="entry name" value="PAS-like_dom_sf"/>
</dbReference>
<feature type="domain" description="PAS" evidence="7">
    <location>
        <begin position="205"/>
        <end position="275"/>
    </location>
</feature>
<dbReference type="PANTHER" id="PTHR43304:SF1">
    <property type="entry name" value="PAC DOMAIN-CONTAINING PROTEIN"/>
    <property type="match status" value="1"/>
</dbReference>
<feature type="domain" description="PAC" evidence="8">
    <location>
        <begin position="411"/>
        <end position="461"/>
    </location>
</feature>
<feature type="non-terminal residue" evidence="9">
    <location>
        <position position="1"/>
    </location>
</feature>
<feature type="domain" description="PAC" evidence="8">
    <location>
        <begin position="148"/>
        <end position="204"/>
    </location>
</feature>
<feature type="non-terminal residue" evidence="9">
    <location>
        <position position="510"/>
    </location>
</feature>
<dbReference type="EMBL" id="BART01006598">
    <property type="protein sequence ID" value="GAG66466.1"/>
    <property type="molecule type" value="Genomic_DNA"/>
</dbReference>
<feature type="domain" description="PAC" evidence="8">
    <location>
        <begin position="279"/>
        <end position="331"/>
    </location>
</feature>
<reference evidence="9" key="1">
    <citation type="journal article" date="2014" name="Front. Microbiol.">
        <title>High frequency of phylogenetically diverse reductive dehalogenase-homologous genes in deep subseafloor sedimentary metagenomes.</title>
        <authorList>
            <person name="Kawai M."/>
            <person name="Futagami T."/>
            <person name="Toyoda A."/>
            <person name="Takaki Y."/>
            <person name="Nishi S."/>
            <person name="Hori S."/>
            <person name="Arai W."/>
            <person name="Tsubouchi T."/>
            <person name="Morono Y."/>
            <person name="Uchiyama I."/>
            <person name="Ito T."/>
            <person name="Fujiyama A."/>
            <person name="Inagaki F."/>
            <person name="Takami H."/>
        </authorList>
    </citation>
    <scope>NUCLEOTIDE SEQUENCE</scope>
    <source>
        <strain evidence="9">Expedition CK06-06</strain>
    </source>
</reference>
<organism evidence="9">
    <name type="scientific">marine sediment metagenome</name>
    <dbReference type="NCBI Taxonomy" id="412755"/>
    <lineage>
        <taxon>unclassified sequences</taxon>
        <taxon>metagenomes</taxon>
        <taxon>ecological metagenomes</taxon>
    </lineage>
</organism>
<dbReference type="GO" id="GO:0004673">
    <property type="term" value="F:protein histidine kinase activity"/>
    <property type="evidence" value="ECO:0007669"/>
    <property type="project" value="UniProtKB-EC"/>
</dbReference>
<evidence type="ECO:0000256" key="5">
    <source>
        <dbReference type="ARBA" id="ARBA00022777"/>
    </source>
</evidence>
<dbReference type="InterPro" id="IPR000700">
    <property type="entry name" value="PAS-assoc_C"/>
</dbReference>
<evidence type="ECO:0000256" key="6">
    <source>
        <dbReference type="SAM" id="Coils"/>
    </source>
</evidence>
<comment type="catalytic activity">
    <reaction evidence="1">
        <text>ATP + protein L-histidine = ADP + protein N-phospho-L-histidine.</text>
        <dbReference type="EC" id="2.7.13.3"/>
    </reaction>
</comment>
<keyword evidence="3" id="KW-0597">Phosphoprotein</keyword>
<dbReference type="SMART" id="SM00086">
    <property type="entry name" value="PAC"/>
    <property type="match status" value="3"/>
</dbReference>
<dbReference type="Pfam" id="PF13426">
    <property type="entry name" value="PAS_9"/>
    <property type="match status" value="2"/>
</dbReference>
<dbReference type="EC" id="2.7.13.3" evidence="2"/>
<keyword evidence="4" id="KW-0808">Transferase</keyword>
<evidence type="ECO:0000256" key="4">
    <source>
        <dbReference type="ARBA" id="ARBA00022679"/>
    </source>
</evidence>
<protein>
    <recommendedName>
        <fullName evidence="2">histidine kinase</fullName>
        <ecNumber evidence="2">2.7.13.3</ecNumber>
    </recommendedName>
</protein>
<dbReference type="InterPro" id="IPR000014">
    <property type="entry name" value="PAS"/>
</dbReference>
<keyword evidence="5" id="KW-0418">Kinase</keyword>
<evidence type="ECO:0000259" key="7">
    <source>
        <dbReference type="PROSITE" id="PS50112"/>
    </source>
</evidence>
<feature type="coiled-coil region" evidence="6">
    <location>
        <begin position="445"/>
        <end position="479"/>
    </location>
</feature>
<sequence>GDRIFNWYEIKSKRFVDTSKENKVILFSREITKFKKMEQEIKVRQARFNELTETLPEIRYWKFLQSKKGISAYQKTREMLELVIDNIPQLIHWKDTNLNYLGCNKNFATLTGIKDPINIIGNNDDDLRWIKENLTEIQETERRVMLNNKAEYHSIEFLVLHNSNQIWFEVNRIPLHNLDGEVVGILSTYRDITIRRVAEQKLRESEVKYRGILENIKESYFEGDLKGNFTFFNDALCDLLGYPSNELLGRNYDEFLDEKNKKEIFEDFNQVYETGISKSDVRYSFKKKTGEEAICESSIYLRYNSNGDKVGFSGVVRDITDKFRLEQKIKESEEQYRHLFESSPYAIWLMELDGTILDCNSTMNNLLSAYERKDLIGKKFSEVLSIIKRPEFLIDILKERWAKFVKGDKLEPLEFQITRVDGKKLWLDIQSTLVNVGDKTLLQAIIQDTTEKKKAEQNLKKSQEELRILNRLLEQKVLERTLELRKSEQQYRTTIDSLGDSLHVIDRDLR</sequence>
<evidence type="ECO:0000259" key="8">
    <source>
        <dbReference type="PROSITE" id="PS50113"/>
    </source>
</evidence>